<sequence length="238" mass="27281">MKLRNIWVCLLVAAFLITGCTGSKGGEKKEEKTTKTQSKKDEKTTKTKTKSKKDNKTAKTKSKKAGESNKKKTVHSSAVQKLGNNKMDIVLFLNRAENVVSDVYFATLEHKGKTVTEDGKQYRELPKRFDTKEKIISHFNRYWSRPLAESLYDNLSTKQVNKKLYVSIPNVDYPMMISVRNTTVQKQDDHVRVTVKNVTDPAYSPDDRTLHYLLGRDSKTKRIEIESRTGAYGKEHFQ</sequence>
<evidence type="ECO:0000313" key="3">
    <source>
        <dbReference type="EMBL" id="RNB77911.1"/>
    </source>
</evidence>
<feature type="chain" id="PRO_5018237577" description="Lipoprotein" evidence="2">
    <location>
        <begin position="26"/>
        <end position="238"/>
    </location>
</feature>
<proteinExistence type="predicted"/>
<accession>A0A3M8CR53</accession>
<keyword evidence="2" id="KW-0732">Signal</keyword>
<evidence type="ECO:0000256" key="2">
    <source>
        <dbReference type="SAM" id="SignalP"/>
    </source>
</evidence>
<dbReference type="AlphaFoldDB" id="A0A3M8CR53"/>
<protein>
    <recommendedName>
        <fullName evidence="5">Lipoprotein</fullName>
    </recommendedName>
</protein>
<feature type="compositionally biased region" description="Basic and acidic residues" evidence="1">
    <location>
        <begin position="25"/>
        <end position="45"/>
    </location>
</feature>
<evidence type="ECO:0000313" key="4">
    <source>
        <dbReference type="Proteomes" id="UP000281915"/>
    </source>
</evidence>
<dbReference type="Gene3D" id="3.10.450.420">
    <property type="match status" value="1"/>
</dbReference>
<dbReference type="InterPro" id="IPR031841">
    <property type="entry name" value="Endopep_inhib"/>
</dbReference>
<dbReference type="EMBL" id="RHHT01000027">
    <property type="protein sequence ID" value="RNB77911.1"/>
    <property type="molecule type" value="Genomic_DNA"/>
</dbReference>
<name>A0A3M8CR53_9BACL</name>
<feature type="region of interest" description="Disordered" evidence="1">
    <location>
        <begin position="24"/>
        <end position="79"/>
    </location>
</feature>
<dbReference type="Pfam" id="PF16800">
    <property type="entry name" value="Endopep_inhib"/>
    <property type="match status" value="1"/>
</dbReference>
<dbReference type="PROSITE" id="PS51257">
    <property type="entry name" value="PROKAR_LIPOPROTEIN"/>
    <property type="match status" value="1"/>
</dbReference>
<reference evidence="3 4" key="1">
    <citation type="submission" date="2018-10" db="EMBL/GenBank/DDBJ databases">
        <title>Phylogenomics of Brevibacillus.</title>
        <authorList>
            <person name="Dunlap C."/>
        </authorList>
    </citation>
    <scope>NUCLEOTIDE SEQUENCE [LARGE SCALE GENOMIC DNA]</scope>
    <source>
        <strain evidence="3 4">JCM 15085</strain>
    </source>
</reference>
<feature type="signal peptide" evidence="2">
    <location>
        <begin position="1"/>
        <end position="25"/>
    </location>
</feature>
<organism evidence="3 4">
    <name type="scientific">Brevibacillus panacihumi</name>
    <dbReference type="NCBI Taxonomy" id="497735"/>
    <lineage>
        <taxon>Bacteria</taxon>
        <taxon>Bacillati</taxon>
        <taxon>Bacillota</taxon>
        <taxon>Bacilli</taxon>
        <taxon>Bacillales</taxon>
        <taxon>Paenibacillaceae</taxon>
        <taxon>Brevibacillus</taxon>
    </lineage>
</organism>
<dbReference type="RefSeq" id="WP_122913704.1">
    <property type="nucleotide sequence ID" value="NZ_RHHT01000027.1"/>
</dbReference>
<gene>
    <name evidence="3" type="ORF">EDM58_12930</name>
</gene>
<comment type="caution">
    <text evidence="3">The sequence shown here is derived from an EMBL/GenBank/DDBJ whole genome shotgun (WGS) entry which is preliminary data.</text>
</comment>
<evidence type="ECO:0008006" key="5">
    <source>
        <dbReference type="Google" id="ProtNLM"/>
    </source>
</evidence>
<dbReference type="Proteomes" id="UP000281915">
    <property type="component" value="Unassembled WGS sequence"/>
</dbReference>
<evidence type="ECO:0000256" key="1">
    <source>
        <dbReference type="SAM" id="MobiDB-lite"/>
    </source>
</evidence>
<dbReference type="InterPro" id="IPR053749">
    <property type="entry name" value="TA_system-associated_sf"/>
</dbReference>